<dbReference type="Gene3D" id="3.40.50.300">
    <property type="entry name" value="P-loop containing nucleotide triphosphate hydrolases"/>
    <property type="match status" value="1"/>
</dbReference>
<dbReference type="InterPro" id="IPR002182">
    <property type="entry name" value="NB-ARC"/>
</dbReference>
<dbReference type="SUPFAM" id="SSF52058">
    <property type="entry name" value="L domain-like"/>
    <property type="match status" value="1"/>
</dbReference>
<reference evidence="3" key="2">
    <citation type="journal article" date="2023" name="Int. J. Mol. Sci.">
        <title>De Novo Assembly and Annotation of 11 Diverse Shrub Willow (Salix) Genomes Reveals Novel Gene Organization in Sex-Linked Regions.</title>
        <authorList>
            <person name="Hyden B."/>
            <person name="Feng K."/>
            <person name="Yates T.B."/>
            <person name="Jawdy S."/>
            <person name="Cereghino C."/>
            <person name="Smart L.B."/>
            <person name="Muchero W."/>
        </authorList>
    </citation>
    <scope>NUCLEOTIDE SEQUENCE [LARGE SCALE GENOMIC DNA]</scope>
    <source>
        <tissue evidence="3">Shoot tip</tissue>
    </source>
</reference>
<keyword evidence="4" id="KW-1185">Reference proteome</keyword>
<dbReference type="FunFam" id="3.40.50.300:FF:001091">
    <property type="entry name" value="Probable disease resistance protein At1g61300"/>
    <property type="match status" value="1"/>
</dbReference>
<protein>
    <submittedName>
        <fullName evidence="3">DISEASE RESISTANCE PROTEIN RFL1-RELATED</fullName>
    </submittedName>
</protein>
<name>A0A9Q0ZK60_SALVM</name>
<dbReference type="GO" id="GO:0006952">
    <property type="term" value="P:defense response"/>
    <property type="evidence" value="ECO:0007669"/>
    <property type="project" value="UniProtKB-KW"/>
</dbReference>
<evidence type="ECO:0000259" key="2">
    <source>
        <dbReference type="Pfam" id="PF00931"/>
    </source>
</evidence>
<reference evidence="3" key="1">
    <citation type="submission" date="2022-11" db="EMBL/GenBank/DDBJ databases">
        <authorList>
            <person name="Hyden B.L."/>
            <person name="Feng K."/>
            <person name="Yates T."/>
            <person name="Jawdy S."/>
            <person name="Smart L.B."/>
            <person name="Muchero W."/>
        </authorList>
    </citation>
    <scope>NUCLEOTIDE SEQUENCE</scope>
    <source>
        <tissue evidence="3">Shoot tip</tissue>
    </source>
</reference>
<evidence type="ECO:0000313" key="3">
    <source>
        <dbReference type="EMBL" id="KAJ6737444.1"/>
    </source>
</evidence>
<gene>
    <name evidence="3" type="ORF">OIU85_019498</name>
</gene>
<dbReference type="OrthoDB" id="851736at2759"/>
<dbReference type="Pfam" id="PF00931">
    <property type="entry name" value="NB-ARC"/>
    <property type="match status" value="1"/>
</dbReference>
<evidence type="ECO:0000256" key="1">
    <source>
        <dbReference type="ARBA" id="ARBA00022821"/>
    </source>
</evidence>
<keyword evidence="1" id="KW-0611">Plant defense</keyword>
<dbReference type="InterPro" id="IPR027417">
    <property type="entry name" value="P-loop_NTPase"/>
</dbReference>
<dbReference type="EMBL" id="JAPFFL010000003">
    <property type="protein sequence ID" value="KAJ6737444.1"/>
    <property type="molecule type" value="Genomic_DNA"/>
</dbReference>
<evidence type="ECO:0000313" key="4">
    <source>
        <dbReference type="Proteomes" id="UP001151529"/>
    </source>
</evidence>
<accession>A0A9Q0ZK60</accession>
<dbReference type="PANTHER" id="PTHR36766:SF64">
    <property type="entry name" value="OS12G0206100 PROTEIN"/>
    <property type="match status" value="1"/>
</dbReference>
<proteinExistence type="predicted"/>
<dbReference type="PANTHER" id="PTHR36766">
    <property type="entry name" value="PLANT BROAD-SPECTRUM MILDEW RESISTANCE PROTEIN RPW8"/>
    <property type="match status" value="1"/>
</dbReference>
<feature type="domain" description="NB-ARC" evidence="2">
    <location>
        <begin position="1"/>
        <end position="148"/>
    </location>
</feature>
<sequence length="302" mass="34310">MGGVGKTTLLTQIHNESLKQPNDFDIVIWVVVSKDFKLNAAQESIRKKIGFSDDFWKNKSSDERAVDIFNALSQKRFVMLLDDIWERVDLNKLGVPVPDMNNGSKVVFTTRSERICGQMEAHKIVKVDCLEPEDAWDLFQKKVGDQTLCFHPDKDDCVRMHDVIRDMALWIASDIERDQQKIFVQTGAQLSKAPEVGKWEGVRRVSLMANHIEHLSETPSCSNLRTLFLGRIHLSKISRVGFVTIPESFTNRHKGAANRVESIGKVEISEPGVYGFALSATTRSDILFPDDAYIKNVPLWFF</sequence>
<dbReference type="SUPFAM" id="SSF52540">
    <property type="entry name" value="P-loop containing nucleoside triphosphate hydrolases"/>
    <property type="match status" value="1"/>
</dbReference>
<organism evidence="3 4">
    <name type="scientific">Salix viminalis</name>
    <name type="common">Common osier</name>
    <name type="synonym">Basket willow</name>
    <dbReference type="NCBI Taxonomy" id="40686"/>
    <lineage>
        <taxon>Eukaryota</taxon>
        <taxon>Viridiplantae</taxon>
        <taxon>Streptophyta</taxon>
        <taxon>Embryophyta</taxon>
        <taxon>Tracheophyta</taxon>
        <taxon>Spermatophyta</taxon>
        <taxon>Magnoliopsida</taxon>
        <taxon>eudicotyledons</taxon>
        <taxon>Gunneridae</taxon>
        <taxon>Pentapetalae</taxon>
        <taxon>rosids</taxon>
        <taxon>fabids</taxon>
        <taxon>Malpighiales</taxon>
        <taxon>Salicaceae</taxon>
        <taxon>Saliceae</taxon>
        <taxon>Salix</taxon>
    </lineage>
</organism>
<dbReference type="AlphaFoldDB" id="A0A9Q0ZK60"/>
<dbReference type="GO" id="GO:0043531">
    <property type="term" value="F:ADP binding"/>
    <property type="evidence" value="ECO:0007669"/>
    <property type="project" value="InterPro"/>
</dbReference>
<comment type="caution">
    <text evidence="3">The sequence shown here is derived from an EMBL/GenBank/DDBJ whole genome shotgun (WGS) entry which is preliminary data.</text>
</comment>
<dbReference type="Proteomes" id="UP001151529">
    <property type="component" value="Chromosome 5"/>
</dbReference>